<keyword evidence="3" id="KW-0653">Protein transport</keyword>
<feature type="region of interest" description="Disordered" evidence="4">
    <location>
        <begin position="1"/>
        <end position="27"/>
    </location>
</feature>
<dbReference type="InterPro" id="IPR016159">
    <property type="entry name" value="Cullin_repeat-like_dom_sf"/>
</dbReference>
<dbReference type="Gene3D" id="1.20.1280.170">
    <property type="entry name" value="Exocyst complex component Exo70"/>
    <property type="match status" value="1"/>
</dbReference>
<evidence type="ECO:0000256" key="1">
    <source>
        <dbReference type="ARBA" id="ARBA00006756"/>
    </source>
</evidence>
<dbReference type="KEGG" id="rarg:115752062"/>
<dbReference type="GO" id="GO:0015031">
    <property type="term" value="P:protein transport"/>
    <property type="evidence" value="ECO:0007669"/>
    <property type="project" value="UniProtKB-KW"/>
</dbReference>
<feature type="domain" description="Exocyst complex subunit Exo70 C-terminal" evidence="5">
    <location>
        <begin position="245"/>
        <end position="611"/>
    </location>
</feature>
<comment type="similarity">
    <text evidence="1 3">Belongs to the EXO70 family.</text>
</comment>
<keyword evidence="6" id="KW-1185">Reference proteome</keyword>
<dbReference type="GO" id="GO:0006887">
    <property type="term" value="P:exocytosis"/>
    <property type="evidence" value="ECO:0007669"/>
    <property type="project" value="UniProtKB-KW"/>
</dbReference>
<protein>
    <recommendedName>
        <fullName evidence="3">Exocyst subunit Exo70 family protein</fullName>
    </recommendedName>
</protein>
<dbReference type="RefSeq" id="XP_030545972.2">
    <property type="nucleotide sequence ID" value="XM_030690112.2"/>
</dbReference>
<comment type="function">
    <text evidence="3">Component of the exocyst complex.</text>
</comment>
<name>A0A8B8QIB5_9MYRT</name>
<evidence type="ECO:0000313" key="7">
    <source>
        <dbReference type="RefSeq" id="XP_030545972.2"/>
    </source>
</evidence>
<dbReference type="InterPro" id="IPR046364">
    <property type="entry name" value="Exo70_C"/>
</dbReference>
<dbReference type="Proteomes" id="UP000827889">
    <property type="component" value="Chromosome 5"/>
</dbReference>
<evidence type="ECO:0000256" key="3">
    <source>
        <dbReference type="RuleBase" id="RU365026"/>
    </source>
</evidence>
<dbReference type="GeneID" id="115752062"/>
<dbReference type="Pfam" id="PF20669">
    <property type="entry name" value="Exo70_N"/>
    <property type="match status" value="1"/>
</dbReference>
<keyword evidence="2 3" id="KW-0813">Transport</keyword>
<gene>
    <name evidence="7" type="primary">LOC115752062</name>
</gene>
<accession>A0A8B8QIB5</accession>
<evidence type="ECO:0000256" key="4">
    <source>
        <dbReference type="SAM" id="MobiDB-lite"/>
    </source>
</evidence>
<dbReference type="PANTHER" id="PTHR12542:SF26">
    <property type="entry name" value="EXOCYST SUBUNIT EXO70 FAMILY PROTEIN"/>
    <property type="match status" value="1"/>
</dbReference>
<dbReference type="GO" id="GO:0000145">
    <property type="term" value="C:exocyst"/>
    <property type="evidence" value="ECO:0007669"/>
    <property type="project" value="InterPro"/>
</dbReference>
<reference evidence="7" key="1">
    <citation type="submission" date="2025-08" db="UniProtKB">
        <authorList>
            <consortium name="RefSeq"/>
        </authorList>
    </citation>
    <scope>IDENTIFICATION</scope>
    <source>
        <tissue evidence="7">Leaf</tissue>
    </source>
</reference>
<dbReference type="AlphaFoldDB" id="A0A8B8QIB5"/>
<evidence type="ECO:0000256" key="2">
    <source>
        <dbReference type="ARBA" id="ARBA00022448"/>
    </source>
</evidence>
<organism evidence="6 7">
    <name type="scientific">Rhodamnia argentea</name>
    <dbReference type="NCBI Taxonomy" id="178133"/>
    <lineage>
        <taxon>Eukaryota</taxon>
        <taxon>Viridiplantae</taxon>
        <taxon>Streptophyta</taxon>
        <taxon>Embryophyta</taxon>
        <taxon>Tracheophyta</taxon>
        <taxon>Spermatophyta</taxon>
        <taxon>Magnoliopsida</taxon>
        <taxon>eudicotyledons</taxon>
        <taxon>Gunneridae</taxon>
        <taxon>Pentapetalae</taxon>
        <taxon>rosids</taxon>
        <taxon>malvids</taxon>
        <taxon>Myrtales</taxon>
        <taxon>Myrtaceae</taxon>
        <taxon>Myrtoideae</taxon>
        <taxon>Myrteae</taxon>
        <taxon>Australasian group</taxon>
        <taxon>Rhodamnia</taxon>
    </lineage>
</organism>
<evidence type="ECO:0000313" key="6">
    <source>
        <dbReference type="Proteomes" id="UP000827889"/>
    </source>
</evidence>
<keyword evidence="3" id="KW-0268">Exocytosis</keyword>
<dbReference type="InterPro" id="IPR004140">
    <property type="entry name" value="Exo70"/>
</dbReference>
<sequence length="636" mass="70648">MGLMRMPEISEDNAFTPRQAMSTSISSSKTLSSSLSSRASGNWKLAPISDFSGPAVEETLRNAESVIKKWDLNSKTPYTQVASLFVHDREEAKSFLKSANDLREAMHFLVTNHSSSDKLVLAQSLTQIAMKRLEKELYHILSTNREHLDPESVSRKSSRHSDNSENENGIVSDDEMVKVSESTMEDVKSVVDCMISAGYGTECIKIYKLMRKSAVDEGIYRLGIERIKSSQIQKLTWSSREHLIKNWLNAVKVAVQTLFKGERILCDHVFSASSKIRESCFAEITKEAAINLFRLPEIMARIKGSPHRIFKLIELYEATYELWPDIESIFKFDSMLAVKLQALSTLVKLGNMVQVILSNYEATIQKDSSKILPEGGGIHTLTQSVMEFTTSLTNYSATLSDILTDHPRAGNLNLPASYFDGPSSGDLPTSPVLVRLALLILVLQCKLDAKAELYKDVSLSYLFLANNLNYIVEKVRSTNLKYLLGDEWVATHAEKVTQYAASYEAAAWSKVLSSLPEAAAKEGSPAMSPDAVRACLQRFGAAFEEEYRKQTSWTVPDGKLRDEIKVSISRKLVPAYGQFCEACLGIASGDGEAERKLASFGADDLGNYLSDLFHGKAVSRGSSQSLSWRSRGCLLR</sequence>
<dbReference type="SUPFAM" id="SSF74788">
    <property type="entry name" value="Cullin repeat-like"/>
    <property type="match status" value="1"/>
</dbReference>
<feature type="compositionally biased region" description="Basic and acidic residues" evidence="4">
    <location>
        <begin position="148"/>
        <end position="163"/>
    </location>
</feature>
<dbReference type="Pfam" id="PF03081">
    <property type="entry name" value="Exo70_C"/>
    <property type="match status" value="1"/>
</dbReference>
<dbReference type="PANTHER" id="PTHR12542">
    <property type="entry name" value="EXOCYST COMPLEX PROTEIN EXO70"/>
    <property type="match status" value="1"/>
</dbReference>
<proteinExistence type="inferred from homology"/>
<evidence type="ECO:0000259" key="5">
    <source>
        <dbReference type="Pfam" id="PF03081"/>
    </source>
</evidence>
<feature type="region of interest" description="Disordered" evidence="4">
    <location>
        <begin position="148"/>
        <end position="169"/>
    </location>
</feature>
<dbReference type="GO" id="GO:0005546">
    <property type="term" value="F:phosphatidylinositol-4,5-bisphosphate binding"/>
    <property type="evidence" value="ECO:0007669"/>
    <property type="project" value="InterPro"/>
</dbReference>